<proteinExistence type="predicted"/>
<evidence type="ECO:0000256" key="9">
    <source>
        <dbReference type="SAM" id="Phobius"/>
    </source>
</evidence>
<feature type="transmembrane region" description="Helical" evidence="9">
    <location>
        <begin position="275"/>
        <end position="293"/>
    </location>
</feature>
<name>A0A1C5K3K0_9ACTN</name>
<feature type="region of interest" description="Disordered" evidence="8">
    <location>
        <begin position="1"/>
        <end position="37"/>
    </location>
</feature>
<evidence type="ECO:0000256" key="7">
    <source>
        <dbReference type="ARBA" id="ARBA00023136"/>
    </source>
</evidence>
<dbReference type="AlphaFoldDB" id="A0A1C5K3K0"/>
<keyword evidence="12" id="KW-1185">Reference proteome</keyword>
<dbReference type="Pfam" id="PF13231">
    <property type="entry name" value="PMT_2"/>
    <property type="match status" value="1"/>
</dbReference>
<keyword evidence="2" id="KW-1003">Cell membrane</keyword>
<dbReference type="Proteomes" id="UP000198221">
    <property type="component" value="Chromosome I"/>
</dbReference>
<evidence type="ECO:0000313" key="11">
    <source>
        <dbReference type="EMBL" id="SCG76876.1"/>
    </source>
</evidence>
<dbReference type="GO" id="GO:0005886">
    <property type="term" value="C:plasma membrane"/>
    <property type="evidence" value="ECO:0007669"/>
    <property type="project" value="UniProtKB-SubCell"/>
</dbReference>
<keyword evidence="3 11" id="KW-0328">Glycosyltransferase</keyword>
<dbReference type="RefSeq" id="WP_089015347.1">
    <property type="nucleotide sequence ID" value="NZ_LT607754.1"/>
</dbReference>
<feature type="transmembrane region" description="Helical" evidence="9">
    <location>
        <begin position="191"/>
        <end position="216"/>
    </location>
</feature>
<sequence>MMDAETMALPQLGPAEVSVEDPWGEDQGDESVSPATDAQRWRVAASLVPALLMGVLGAVRAGAPGLRTEELVTWGRAASSWRDNWSMLRSGDVAVGPYHLLMRAWAAVFGTSDLALRVPSILAMTAAAALVGALAARLFAPGTGVLAGVVFALLPTSARYAQEAQPYAFTLLAAVLATSLLVTAIDRPKFWRFAGYGGAVVVLGLCNVVALLLLVGHGWAMFAFRRTVVVRWLVAASVGALPVAALLWFATRHGAQLAPASNPSLTVLAATPRELFGVTALGAVLLMLALFSLPLRHNAAIYTAWAVVPPLVLLLIAQATPIWLPQCLLFTLPAWATLGAVALARAGARWSVGVLAAIALIVAPAQVVLREPDGHQQATRQLVEIIGPRLQPGDGVVYSSSDAGGGRVGRNVVAHYLPADRRPKDVLATGPDRVDGRLPVPECADVARCLQGTRRLWVVRLGEQPDPVRAIGGAKEQLLRTRYRVAQVWRPTGLTLALLVDERTDL</sequence>
<feature type="transmembrane region" description="Helical" evidence="9">
    <location>
        <begin position="121"/>
        <end position="154"/>
    </location>
</feature>
<evidence type="ECO:0000256" key="2">
    <source>
        <dbReference type="ARBA" id="ARBA00022475"/>
    </source>
</evidence>
<evidence type="ECO:0000256" key="5">
    <source>
        <dbReference type="ARBA" id="ARBA00022692"/>
    </source>
</evidence>
<organism evidence="11 12">
    <name type="scientific">Micromonospora inositola</name>
    <dbReference type="NCBI Taxonomy" id="47865"/>
    <lineage>
        <taxon>Bacteria</taxon>
        <taxon>Bacillati</taxon>
        <taxon>Actinomycetota</taxon>
        <taxon>Actinomycetes</taxon>
        <taxon>Micromonosporales</taxon>
        <taxon>Micromonosporaceae</taxon>
        <taxon>Micromonospora</taxon>
    </lineage>
</organism>
<feature type="transmembrane region" description="Helical" evidence="9">
    <location>
        <begin position="323"/>
        <end position="343"/>
    </location>
</feature>
<dbReference type="PANTHER" id="PTHR33908:SF11">
    <property type="entry name" value="MEMBRANE PROTEIN"/>
    <property type="match status" value="1"/>
</dbReference>
<feature type="compositionally biased region" description="Acidic residues" evidence="8">
    <location>
        <begin position="18"/>
        <end position="29"/>
    </location>
</feature>
<dbReference type="InterPro" id="IPR050297">
    <property type="entry name" value="LipidA_mod_glycosyltrf_83"/>
</dbReference>
<protein>
    <submittedName>
        <fullName evidence="11">Mannosyltransferase</fullName>
    </submittedName>
</protein>
<comment type="subcellular location">
    <subcellularLocation>
        <location evidence="1">Cell membrane</location>
        <topology evidence="1">Multi-pass membrane protein</topology>
    </subcellularLocation>
</comment>
<dbReference type="GO" id="GO:0016763">
    <property type="term" value="F:pentosyltransferase activity"/>
    <property type="evidence" value="ECO:0007669"/>
    <property type="project" value="TreeGrafter"/>
</dbReference>
<dbReference type="PANTHER" id="PTHR33908">
    <property type="entry name" value="MANNOSYLTRANSFERASE YKCB-RELATED"/>
    <property type="match status" value="1"/>
</dbReference>
<dbReference type="GO" id="GO:0009103">
    <property type="term" value="P:lipopolysaccharide biosynthetic process"/>
    <property type="evidence" value="ECO:0007669"/>
    <property type="project" value="UniProtKB-ARBA"/>
</dbReference>
<evidence type="ECO:0000259" key="10">
    <source>
        <dbReference type="Pfam" id="PF13231"/>
    </source>
</evidence>
<keyword evidence="6 9" id="KW-1133">Transmembrane helix</keyword>
<gene>
    <name evidence="11" type="ORF">GA0070613_6102</name>
</gene>
<dbReference type="OrthoDB" id="5318634at2"/>
<feature type="transmembrane region" description="Helical" evidence="9">
    <location>
        <begin position="166"/>
        <end position="185"/>
    </location>
</feature>
<dbReference type="EMBL" id="LT607754">
    <property type="protein sequence ID" value="SCG76876.1"/>
    <property type="molecule type" value="Genomic_DNA"/>
</dbReference>
<keyword evidence="4 11" id="KW-0808">Transferase</keyword>
<evidence type="ECO:0000256" key="4">
    <source>
        <dbReference type="ARBA" id="ARBA00022679"/>
    </source>
</evidence>
<evidence type="ECO:0000256" key="8">
    <source>
        <dbReference type="SAM" id="MobiDB-lite"/>
    </source>
</evidence>
<accession>A0A1C5K3K0</accession>
<feature type="transmembrane region" description="Helical" evidence="9">
    <location>
        <begin position="228"/>
        <end position="250"/>
    </location>
</feature>
<dbReference type="InterPro" id="IPR038731">
    <property type="entry name" value="RgtA/B/C-like"/>
</dbReference>
<reference evidence="12" key="1">
    <citation type="submission" date="2016-06" db="EMBL/GenBank/DDBJ databases">
        <authorList>
            <person name="Varghese N."/>
            <person name="Submissions Spin"/>
        </authorList>
    </citation>
    <scope>NUCLEOTIDE SEQUENCE [LARGE SCALE GENOMIC DNA]</scope>
    <source>
        <strain evidence="12">DSM 43819</strain>
    </source>
</reference>
<feature type="transmembrane region" description="Helical" evidence="9">
    <location>
        <begin position="350"/>
        <end position="369"/>
    </location>
</feature>
<evidence type="ECO:0000313" key="12">
    <source>
        <dbReference type="Proteomes" id="UP000198221"/>
    </source>
</evidence>
<keyword evidence="5 9" id="KW-0812">Transmembrane</keyword>
<evidence type="ECO:0000256" key="1">
    <source>
        <dbReference type="ARBA" id="ARBA00004651"/>
    </source>
</evidence>
<keyword evidence="7 9" id="KW-0472">Membrane</keyword>
<evidence type="ECO:0000256" key="6">
    <source>
        <dbReference type="ARBA" id="ARBA00022989"/>
    </source>
</evidence>
<feature type="transmembrane region" description="Helical" evidence="9">
    <location>
        <begin position="300"/>
        <end position="317"/>
    </location>
</feature>
<evidence type="ECO:0000256" key="3">
    <source>
        <dbReference type="ARBA" id="ARBA00022676"/>
    </source>
</evidence>
<feature type="domain" description="Glycosyltransferase RgtA/B/C/D-like" evidence="10">
    <location>
        <begin position="100"/>
        <end position="248"/>
    </location>
</feature>